<dbReference type="InterPro" id="IPR054579">
    <property type="entry name" value="GCE-like_dom"/>
</dbReference>
<dbReference type="Pfam" id="PF22244">
    <property type="entry name" value="GCE_fung"/>
    <property type="match status" value="1"/>
</dbReference>
<dbReference type="Gene3D" id="3.40.50.1820">
    <property type="entry name" value="alpha/beta hydrolase"/>
    <property type="match status" value="1"/>
</dbReference>
<protein>
    <submittedName>
        <fullName evidence="6">Acetylxylan esterase</fullName>
    </submittedName>
</protein>
<reference evidence="7" key="1">
    <citation type="journal article" date="2019" name="Int. J. Syst. Evol. Microbiol.">
        <title>The Global Catalogue of Microorganisms (GCM) 10K type strain sequencing project: providing services to taxonomists for standard genome sequencing and annotation.</title>
        <authorList>
            <consortium name="The Broad Institute Genomics Platform"/>
            <consortium name="The Broad Institute Genome Sequencing Center for Infectious Disease"/>
            <person name="Wu L."/>
            <person name="Ma J."/>
        </authorList>
    </citation>
    <scope>NUCLEOTIDE SEQUENCE [LARGE SCALE GENOMIC DNA]</scope>
    <source>
        <strain evidence="7">CGMCC 1.15342</strain>
    </source>
</reference>
<dbReference type="EMBL" id="BMIK01000019">
    <property type="protein sequence ID" value="GGC43373.1"/>
    <property type="molecule type" value="Genomic_DNA"/>
</dbReference>
<evidence type="ECO:0000256" key="4">
    <source>
        <dbReference type="SAM" id="SignalP"/>
    </source>
</evidence>
<gene>
    <name evidence="6" type="ORF">GCM10011386_39580</name>
</gene>
<feature type="chain" id="PRO_5047203022" evidence="4">
    <location>
        <begin position="21"/>
        <end position="418"/>
    </location>
</feature>
<keyword evidence="7" id="KW-1185">Reference proteome</keyword>
<dbReference type="RefSeq" id="WP_188753204.1">
    <property type="nucleotide sequence ID" value="NZ_BMIK01000019.1"/>
</dbReference>
<comment type="caution">
    <text evidence="6">The sequence shown here is derived from an EMBL/GenBank/DDBJ whole genome shotgun (WGS) entry which is preliminary data.</text>
</comment>
<dbReference type="Proteomes" id="UP000597338">
    <property type="component" value="Unassembled WGS sequence"/>
</dbReference>
<keyword evidence="1" id="KW-0719">Serine esterase</keyword>
<feature type="domain" description="4-O-methyl-glucuronoyl methylesterase-like" evidence="5">
    <location>
        <begin position="225"/>
        <end position="371"/>
    </location>
</feature>
<evidence type="ECO:0000256" key="1">
    <source>
        <dbReference type="ARBA" id="ARBA00022487"/>
    </source>
</evidence>
<evidence type="ECO:0000313" key="6">
    <source>
        <dbReference type="EMBL" id="GGC43373.1"/>
    </source>
</evidence>
<evidence type="ECO:0000259" key="5">
    <source>
        <dbReference type="Pfam" id="PF22244"/>
    </source>
</evidence>
<evidence type="ECO:0000256" key="2">
    <source>
        <dbReference type="ARBA" id="ARBA00022729"/>
    </source>
</evidence>
<proteinExistence type="predicted"/>
<keyword evidence="2 4" id="KW-0732">Signal</keyword>
<keyword evidence="3" id="KW-0378">Hydrolase</keyword>
<accession>A0ABQ1MRP5</accession>
<evidence type="ECO:0000256" key="3">
    <source>
        <dbReference type="ARBA" id="ARBA00022801"/>
    </source>
</evidence>
<sequence>MQTNVTVLFLALLVSCSLQAQQDANYEESKVPDYVLPELLVTSKGKTIASARQWEELRRPELLELFASQMYGRTPDDAGITVRYELLTENPSALGGKATSKQVKFIFSNGEKELEALLLLLIPNGSTGKVPVFVGYNYKGNHSTLSDSTILYSKNFALVREPGHPDWQRGGQASRWSYDDIIGRGYAVATLCYHDIFPDKPGFKDHSVVSLFKGYGKGPEASDEWQAIGAWAWGSSRIVDYLATEPRIDTGKIAIMGHSRQGKAALWAGAQDTRFKIVISNDSGEGGAALSRREYGESIERVSSIQPAWFCPAFNQYRGKEQERPIDQHQLIALMAPRAVYVASAVEDRWADPKGEYLAAYHASPVYRLYGLRGLDSDEMPGIHEPVMNDIGYHIREGVHDVTRYDWLRFLDFADQHF</sequence>
<dbReference type="SUPFAM" id="SSF53474">
    <property type="entry name" value="alpha/beta-Hydrolases"/>
    <property type="match status" value="1"/>
</dbReference>
<name>A0ABQ1MRP5_9SPHI</name>
<dbReference type="InterPro" id="IPR029058">
    <property type="entry name" value="AB_hydrolase_fold"/>
</dbReference>
<evidence type="ECO:0000313" key="7">
    <source>
        <dbReference type="Proteomes" id="UP000597338"/>
    </source>
</evidence>
<feature type="signal peptide" evidence="4">
    <location>
        <begin position="1"/>
        <end position="20"/>
    </location>
</feature>
<organism evidence="6 7">
    <name type="scientific">Parapedobacter defluvii</name>
    <dbReference type="NCBI Taxonomy" id="2045106"/>
    <lineage>
        <taxon>Bacteria</taxon>
        <taxon>Pseudomonadati</taxon>
        <taxon>Bacteroidota</taxon>
        <taxon>Sphingobacteriia</taxon>
        <taxon>Sphingobacteriales</taxon>
        <taxon>Sphingobacteriaceae</taxon>
        <taxon>Parapedobacter</taxon>
    </lineage>
</organism>